<dbReference type="GO" id="GO:0005789">
    <property type="term" value="C:endoplasmic reticulum membrane"/>
    <property type="evidence" value="ECO:0007669"/>
    <property type="project" value="TreeGrafter"/>
</dbReference>
<evidence type="ECO:0000256" key="3">
    <source>
        <dbReference type="ARBA" id="ARBA00022502"/>
    </source>
</evidence>
<gene>
    <name evidence="10" type="ORF">WUBG_00024</name>
</gene>
<dbReference type="AlphaFoldDB" id="J9FNX6"/>
<keyword evidence="6" id="KW-0333">Golgi apparatus</keyword>
<name>J9FNX6_WUCBA</name>
<comment type="caution">
    <text evidence="10">The sequence shown here is derived from an EMBL/GenBank/DDBJ whole genome shotgun (WGS) entry which is preliminary data.</text>
</comment>
<keyword evidence="7 8" id="KW-0472">Membrane</keyword>
<evidence type="ECO:0000256" key="2">
    <source>
        <dbReference type="ARBA" id="ARBA00007414"/>
    </source>
</evidence>
<evidence type="ECO:0000256" key="7">
    <source>
        <dbReference type="ARBA" id="ARBA00023136"/>
    </source>
</evidence>
<evidence type="ECO:0000313" key="10">
    <source>
        <dbReference type="EMBL" id="EJW89069.1"/>
    </source>
</evidence>
<dbReference type="PANTHER" id="PTHR12892:SF11">
    <property type="entry name" value="POST-GPI ATTACHMENT TO PROTEINS FACTOR 2"/>
    <property type="match status" value="1"/>
</dbReference>
<evidence type="ECO:0000256" key="6">
    <source>
        <dbReference type="ARBA" id="ARBA00023034"/>
    </source>
</evidence>
<keyword evidence="3" id="KW-0337">GPI-anchor biosynthesis</keyword>
<organism evidence="10 11">
    <name type="scientific">Wuchereria bancrofti</name>
    <dbReference type="NCBI Taxonomy" id="6293"/>
    <lineage>
        <taxon>Eukaryota</taxon>
        <taxon>Metazoa</taxon>
        <taxon>Ecdysozoa</taxon>
        <taxon>Nematoda</taxon>
        <taxon>Chromadorea</taxon>
        <taxon>Rhabditida</taxon>
        <taxon>Spirurina</taxon>
        <taxon>Spiruromorpha</taxon>
        <taxon>Filarioidea</taxon>
        <taxon>Onchocercidae</taxon>
        <taxon>Wuchereria</taxon>
    </lineage>
</organism>
<comment type="similarity">
    <text evidence="2">Belongs to the PGAP2 family.</text>
</comment>
<dbReference type="Proteomes" id="UP000004810">
    <property type="component" value="Unassembled WGS sequence"/>
</dbReference>
<protein>
    <recommendedName>
        <fullName evidence="9">CWH43-like N-terminal domain-containing protein</fullName>
    </recommendedName>
</protein>
<feature type="transmembrane region" description="Helical" evidence="8">
    <location>
        <begin position="20"/>
        <end position="37"/>
    </location>
</feature>
<dbReference type="InterPro" id="IPR019402">
    <property type="entry name" value="CWH43_N"/>
</dbReference>
<dbReference type="GO" id="GO:0006506">
    <property type="term" value="P:GPI anchor biosynthetic process"/>
    <property type="evidence" value="ECO:0007669"/>
    <property type="project" value="UniProtKB-KW"/>
</dbReference>
<feature type="domain" description="CWH43-like N-terminal" evidence="9">
    <location>
        <begin position="38"/>
        <end position="117"/>
    </location>
</feature>
<dbReference type="PANTHER" id="PTHR12892">
    <property type="entry name" value="FGF RECEPTOR ACTIVATING PROTEIN 1"/>
    <property type="match status" value="1"/>
</dbReference>
<feature type="transmembrane region" description="Helical" evidence="8">
    <location>
        <begin position="98"/>
        <end position="117"/>
    </location>
</feature>
<keyword evidence="5 8" id="KW-1133">Transmembrane helix</keyword>
<sequence length="137" mass="16168">MTEQVSDEKRIITLPRSRSVSYHYFSVPWLTITLYITKKTHCRIRNVLPSISVATGDFYWGRLIWRILIFTHLIPRVLAAFAYAQLLRIPLETVVQSIFRYLTCFFNILELFCLAMVKEDVLQVNRSNIKKEVLLED</sequence>
<evidence type="ECO:0000256" key="4">
    <source>
        <dbReference type="ARBA" id="ARBA00022692"/>
    </source>
</evidence>
<evidence type="ECO:0000256" key="5">
    <source>
        <dbReference type="ARBA" id="ARBA00022989"/>
    </source>
</evidence>
<proteinExistence type="inferred from homology"/>
<comment type="subcellular location">
    <subcellularLocation>
        <location evidence="1">Golgi apparatus membrane</location>
        <topology evidence="1">Multi-pass membrane protein</topology>
    </subcellularLocation>
</comment>
<dbReference type="InterPro" id="IPR039545">
    <property type="entry name" value="PGAP2"/>
</dbReference>
<evidence type="ECO:0000313" key="11">
    <source>
        <dbReference type="Proteomes" id="UP000004810"/>
    </source>
</evidence>
<dbReference type="GO" id="GO:0000139">
    <property type="term" value="C:Golgi membrane"/>
    <property type="evidence" value="ECO:0007669"/>
    <property type="project" value="UniProtKB-SubCell"/>
</dbReference>
<evidence type="ECO:0000256" key="8">
    <source>
        <dbReference type="SAM" id="Phobius"/>
    </source>
</evidence>
<accession>J9FNX6</accession>
<reference evidence="11" key="1">
    <citation type="submission" date="2012-08" db="EMBL/GenBank/DDBJ databases">
        <title>The Genome Sequence of Wuchereria bancrofti.</title>
        <authorList>
            <person name="Nutman T.B."/>
            <person name="Fink D.L."/>
            <person name="Russ C."/>
            <person name="Young S."/>
            <person name="Zeng Q."/>
            <person name="Koehrsen M."/>
            <person name="Alvarado L."/>
            <person name="Berlin A."/>
            <person name="Chapman S.B."/>
            <person name="Chen Z."/>
            <person name="Freedman E."/>
            <person name="Gellesch M."/>
            <person name="Goldberg J."/>
            <person name="Griggs A."/>
            <person name="Gujja S."/>
            <person name="Heilman E.R."/>
            <person name="Heiman D."/>
            <person name="Hepburn T."/>
            <person name="Howarth C."/>
            <person name="Jen D."/>
            <person name="Larson L."/>
            <person name="Lewis B."/>
            <person name="Mehta T."/>
            <person name="Park D."/>
            <person name="Pearson M."/>
            <person name="Roberts A."/>
            <person name="Saif S."/>
            <person name="Shea T."/>
            <person name="Shenoy N."/>
            <person name="Sisk P."/>
            <person name="Stolte C."/>
            <person name="Sykes S."/>
            <person name="Walk T."/>
            <person name="White J."/>
            <person name="Yandava C."/>
            <person name="Haas B."/>
            <person name="Henn M.R."/>
            <person name="Nusbaum C."/>
            <person name="Birren B."/>
        </authorList>
    </citation>
    <scope>NUCLEOTIDE SEQUENCE [LARGE SCALE GENOMIC DNA]</scope>
    <source>
        <strain evidence="11">NA</strain>
    </source>
</reference>
<evidence type="ECO:0000259" key="9">
    <source>
        <dbReference type="Pfam" id="PF10277"/>
    </source>
</evidence>
<evidence type="ECO:0000256" key="1">
    <source>
        <dbReference type="ARBA" id="ARBA00004653"/>
    </source>
</evidence>
<keyword evidence="4 8" id="KW-0812">Transmembrane</keyword>
<dbReference type="Pfam" id="PF10277">
    <property type="entry name" value="Frag1"/>
    <property type="match status" value="1"/>
</dbReference>
<feature type="transmembrane region" description="Helical" evidence="8">
    <location>
        <begin position="63"/>
        <end position="86"/>
    </location>
</feature>
<dbReference type="EMBL" id="ADBV01000003">
    <property type="protein sequence ID" value="EJW89069.1"/>
    <property type="molecule type" value="Genomic_DNA"/>
</dbReference>